<accession>A0A2N8L388</accession>
<proteinExistence type="predicted"/>
<feature type="domain" description="Ice-binding protein C-terminal" evidence="3">
    <location>
        <begin position="334"/>
        <end position="358"/>
    </location>
</feature>
<dbReference type="InterPro" id="IPR026588">
    <property type="entry name" value="Choice_anch_A"/>
</dbReference>
<comment type="caution">
    <text evidence="5">The sequence shown here is derived from an EMBL/GenBank/DDBJ whole genome shotgun (WGS) entry which is preliminary data.</text>
</comment>
<reference evidence="5 6" key="1">
    <citation type="submission" date="2018-01" db="EMBL/GenBank/DDBJ databases">
        <title>Draft genome sequence of Paucibacter aquatile CR182 isolated from freshwater of the Nakdong River.</title>
        <authorList>
            <person name="Choi A."/>
            <person name="Chung E.J."/>
        </authorList>
    </citation>
    <scope>NUCLEOTIDE SEQUENCE [LARGE SCALE GENOMIC DNA]</scope>
    <source>
        <strain evidence="5 6">CR182</strain>
    </source>
</reference>
<dbReference type="InterPro" id="IPR013424">
    <property type="entry name" value="Ice-binding_C"/>
</dbReference>
<dbReference type="NCBIfam" id="TIGR04215">
    <property type="entry name" value="choice_anch_A"/>
    <property type="match status" value="1"/>
</dbReference>
<feature type="signal peptide" evidence="2">
    <location>
        <begin position="1"/>
        <end position="33"/>
    </location>
</feature>
<evidence type="ECO:0000313" key="5">
    <source>
        <dbReference type="EMBL" id="PND40172.1"/>
    </source>
</evidence>
<keyword evidence="1" id="KW-0812">Transmembrane</keyword>
<dbReference type="Pfam" id="PF20597">
    <property type="entry name" value="pAdhesive_15"/>
    <property type="match status" value="1"/>
</dbReference>
<dbReference type="Pfam" id="PF07589">
    <property type="entry name" value="PEP-CTERM"/>
    <property type="match status" value="1"/>
</dbReference>
<evidence type="ECO:0000256" key="2">
    <source>
        <dbReference type="SAM" id="SignalP"/>
    </source>
</evidence>
<evidence type="ECO:0000313" key="6">
    <source>
        <dbReference type="Proteomes" id="UP000235916"/>
    </source>
</evidence>
<dbReference type="AlphaFoldDB" id="A0A2N8L388"/>
<evidence type="ECO:0000259" key="3">
    <source>
        <dbReference type="Pfam" id="PF07589"/>
    </source>
</evidence>
<organism evidence="5 6">
    <name type="scientific">Kinneretia aquatilis</name>
    <dbReference type="NCBI Taxonomy" id="2070761"/>
    <lineage>
        <taxon>Bacteria</taxon>
        <taxon>Pseudomonadati</taxon>
        <taxon>Pseudomonadota</taxon>
        <taxon>Betaproteobacteria</taxon>
        <taxon>Burkholderiales</taxon>
        <taxon>Sphaerotilaceae</taxon>
        <taxon>Roseateles</taxon>
    </lineage>
</organism>
<sequence length="361" mass="36967">MKQLTMKKTTQLKTGLQLVSAALALLGAGAAHAVPTIDFGAAKGFSAFILGNVEQANDIEGRMAVGGNLTANGLSINYRTPSTVTGPALVVGGDVKLQGGRIYSNAPAGVDSTKGSHLPYWDQSLSKYGNSYGVFGGSKAGSSASLDLRQQSGLIDFNAAATTLRNTTAQLGSLSATGKTQISSYTANGKTQISGISFVGTGADFEVFNVNTATFRNLSLSGIKAGATVVINYTGSDAVLFAGGQLTQNVAIGGLDPWGKPATQLDALNSNVLFNFSKATDVTVGSFVGGSILAPYALVYGGEQRTGGGHLEGQLMALGLKSNLEIGYSPLVSAVPEPGSYAMLLAGLGVIGFVARRRRVR</sequence>
<evidence type="ECO:0000259" key="4">
    <source>
        <dbReference type="Pfam" id="PF20597"/>
    </source>
</evidence>
<gene>
    <name evidence="5" type="ORF">C1O66_01965</name>
</gene>
<feature type="domain" description="Choice-of-anchor A" evidence="4">
    <location>
        <begin position="39"/>
        <end position="326"/>
    </location>
</feature>
<keyword evidence="1" id="KW-1133">Transmembrane helix</keyword>
<dbReference type="EMBL" id="POSP01000001">
    <property type="protein sequence ID" value="PND40172.1"/>
    <property type="molecule type" value="Genomic_DNA"/>
</dbReference>
<keyword evidence="6" id="KW-1185">Reference proteome</keyword>
<keyword evidence="2" id="KW-0732">Signal</keyword>
<feature type="chain" id="PRO_5014731172" evidence="2">
    <location>
        <begin position="34"/>
        <end position="361"/>
    </location>
</feature>
<dbReference type="NCBIfam" id="TIGR02595">
    <property type="entry name" value="PEP_CTERM"/>
    <property type="match status" value="1"/>
</dbReference>
<protein>
    <submittedName>
        <fullName evidence="5">PEP-CTERM sorting domain-containing protein</fullName>
    </submittedName>
</protein>
<name>A0A2N8L388_9BURK</name>
<feature type="transmembrane region" description="Helical" evidence="1">
    <location>
        <begin position="338"/>
        <end position="355"/>
    </location>
</feature>
<evidence type="ECO:0000256" key="1">
    <source>
        <dbReference type="SAM" id="Phobius"/>
    </source>
</evidence>
<dbReference type="Proteomes" id="UP000235916">
    <property type="component" value="Unassembled WGS sequence"/>
</dbReference>
<keyword evidence="1" id="KW-0472">Membrane</keyword>